<feature type="transmembrane region" description="Helical" evidence="9">
    <location>
        <begin position="575"/>
        <end position="599"/>
    </location>
</feature>
<dbReference type="InterPro" id="IPR054384">
    <property type="entry name" value="SecDF_P1_head"/>
</dbReference>
<dbReference type="GO" id="GO:0065002">
    <property type="term" value="P:intracellular protein transmembrane transport"/>
    <property type="evidence" value="ECO:0007669"/>
    <property type="project" value="UniProtKB-UniRule"/>
</dbReference>
<evidence type="ECO:0000256" key="2">
    <source>
        <dbReference type="ARBA" id="ARBA00022448"/>
    </source>
</evidence>
<dbReference type="InterPro" id="IPR048634">
    <property type="entry name" value="SecD_SecF_C"/>
</dbReference>
<dbReference type="GO" id="GO:0043952">
    <property type="term" value="P:protein transport by the Sec complex"/>
    <property type="evidence" value="ECO:0007669"/>
    <property type="project" value="UniProtKB-UniRule"/>
</dbReference>
<dbReference type="InterPro" id="IPR022813">
    <property type="entry name" value="SecD/SecF_arch_bac"/>
</dbReference>
<feature type="transmembrane region" description="Helical" evidence="9">
    <location>
        <begin position="1072"/>
        <end position="1091"/>
    </location>
</feature>
<dbReference type="EMBL" id="CP042912">
    <property type="protein sequence ID" value="QEG23645.1"/>
    <property type="molecule type" value="Genomic_DNA"/>
</dbReference>
<dbReference type="FunFam" id="1.20.1640.10:FF:000004">
    <property type="entry name" value="Protein translocase subunit SecD"/>
    <property type="match status" value="1"/>
</dbReference>
<reference evidence="14 15" key="1">
    <citation type="submission" date="2019-08" db="EMBL/GenBank/DDBJ databases">
        <title>Deep-cultivation of Planctomycetes and their phenomic and genomic characterization uncovers novel biology.</title>
        <authorList>
            <person name="Wiegand S."/>
            <person name="Jogler M."/>
            <person name="Boedeker C."/>
            <person name="Pinto D."/>
            <person name="Vollmers J."/>
            <person name="Rivas-Marin E."/>
            <person name="Kohn T."/>
            <person name="Peeters S.H."/>
            <person name="Heuer A."/>
            <person name="Rast P."/>
            <person name="Oberbeckmann S."/>
            <person name="Bunk B."/>
            <person name="Jeske O."/>
            <person name="Meyerdierks A."/>
            <person name="Storesund J.E."/>
            <person name="Kallscheuer N."/>
            <person name="Luecker S."/>
            <person name="Lage O.M."/>
            <person name="Pohl T."/>
            <person name="Merkel B.J."/>
            <person name="Hornburger P."/>
            <person name="Mueller R.-W."/>
            <person name="Bruemmer F."/>
            <person name="Labrenz M."/>
            <person name="Spormann A.M."/>
            <person name="Op den Camp H."/>
            <person name="Overmann J."/>
            <person name="Amann R."/>
            <person name="Jetten M.S.M."/>
            <person name="Mascher T."/>
            <person name="Medema M.H."/>
            <person name="Devos D.P."/>
            <person name="Kaster A.-K."/>
            <person name="Ovreas L."/>
            <person name="Rohde M."/>
            <person name="Galperin M.Y."/>
            <person name="Jogler C."/>
        </authorList>
    </citation>
    <scope>NUCLEOTIDE SEQUENCE [LARGE SCALE GENOMIC DNA]</scope>
    <source>
        <strain evidence="14 15">FC18</strain>
    </source>
</reference>
<evidence type="ECO:0000256" key="4">
    <source>
        <dbReference type="ARBA" id="ARBA00022692"/>
    </source>
</evidence>
<protein>
    <recommendedName>
        <fullName evidence="9 10">Multifunctional fusion protein</fullName>
    </recommendedName>
    <domain>
        <recommendedName>
            <fullName evidence="9">Protein translocase subunit SecD</fullName>
        </recommendedName>
    </domain>
    <domain>
        <recommendedName>
            <fullName evidence="10">Protein-export membrane protein SecF</fullName>
        </recommendedName>
    </domain>
</protein>
<evidence type="ECO:0000256" key="5">
    <source>
        <dbReference type="ARBA" id="ARBA00022927"/>
    </source>
</evidence>
<evidence type="ECO:0000313" key="14">
    <source>
        <dbReference type="EMBL" id="QEG23645.1"/>
    </source>
</evidence>
<dbReference type="Gene3D" id="1.20.1640.10">
    <property type="entry name" value="Multidrug efflux transporter AcrB transmembrane domain"/>
    <property type="match status" value="2"/>
</dbReference>
<feature type="transmembrane region" description="Helical" evidence="9">
    <location>
        <begin position="452"/>
        <end position="471"/>
    </location>
</feature>
<keyword evidence="2 9" id="KW-0813">Transport</keyword>
<dbReference type="InterPro" id="IPR005791">
    <property type="entry name" value="SecD"/>
</dbReference>
<evidence type="ECO:0000313" key="15">
    <source>
        <dbReference type="Proteomes" id="UP000322214"/>
    </source>
</evidence>
<feature type="transmembrane region" description="Helical" evidence="9">
    <location>
        <begin position="1028"/>
        <end position="1051"/>
    </location>
</feature>
<feature type="transmembrane region" description="Helical" evidence="9">
    <location>
        <begin position="104"/>
        <end position="122"/>
    </location>
</feature>
<dbReference type="Pfam" id="PF02355">
    <property type="entry name" value="SecD_SecF_C"/>
    <property type="match status" value="2"/>
</dbReference>
<evidence type="ECO:0000256" key="6">
    <source>
        <dbReference type="ARBA" id="ARBA00022989"/>
    </source>
</evidence>
<feature type="transmembrane region" description="Helical" evidence="9">
    <location>
        <begin position="502"/>
        <end position="526"/>
    </location>
</feature>
<dbReference type="Gene3D" id="3.30.1360.200">
    <property type="match status" value="1"/>
</dbReference>
<proteinExistence type="inferred from homology"/>
<dbReference type="InterPro" id="IPR005665">
    <property type="entry name" value="SecF_bac"/>
</dbReference>
<evidence type="ECO:0000256" key="1">
    <source>
        <dbReference type="ARBA" id="ARBA00004651"/>
    </source>
</evidence>
<feature type="region of interest" description="Disordered" evidence="11">
    <location>
        <begin position="798"/>
        <end position="856"/>
    </location>
</feature>
<comment type="similarity">
    <text evidence="9">Belongs to the SecD/SecF family. SecD subfamily.</text>
</comment>
<feature type="transmembrane region" description="Helical" evidence="9">
    <location>
        <begin position="547"/>
        <end position="569"/>
    </location>
</feature>
<feature type="transmembrane region" description="Helical" evidence="9">
    <location>
        <begin position="983"/>
        <end position="1008"/>
    </location>
</feature>
<feature type="transmembrane region" description="Helical" evidence="9">
    <location>
        <begin position="72"/>
        <end position="92"/>
    </location>
</feature>
<comment type="function">
    <text evidence="9">Part of the Sec protein translocase complex. Interacts with the SecYEG preprotein conducting channel. SecDF uses the proton motive force (PMF) to complete protein translocation after the ATP-dependent function of SecA.</text>
</comment>
<dbReference type="HAMAP" id="MF_01463_B">
    <property type="entry name" value="SecD_B"/>
    <property type="match status" value="1"/>
</dbReference>
<dbReference type="GO" id="GO:0006605">
    <property type="term" value="P:protein targeting"/>
    <property type="evidence" value="ECO:0007669"/>
    <property type="project" value="UniProtKB-UniRule"/>
</dbReference>
<keyword evidence="4 9" id="KW-0812">Transmembrane</keyword>
<gene>
    <name evidence="9" type="primary">secD</name>
    <name evidence="10" type="synonym">secF</name>
    <name evidence="14" type="ORF">MFFC18_35460</name>
</gene>
<comment type="subunit">
    <text evidence="9">Forms a complex with SecF. Part of the essential Sec protein translocation apparatus which comprises SecA, SecYEG and auxiliary proteins SecDF. Other proteins may also be involved.</text>
</comment>
<comment type="subcellular location">
    <subcellularLocation>
        <location evidence="1 9">Cell membrane</location>
        <topology evidence="1 9">Multi-pass membrane protein</topology>
    </subcellularLocation>
</comment>
<accession>A0A5B9PEM3</accession>
<evidence type="ECO:0000256" key="11">
    <source>
        <dbReference type="SAM" id="MobiDB-lite"/>
    </source>
</evidence>
<keyword evidence="5 9" id="KW-0653">Protein transport</keyword>
<comment type="caution">
    <text evidence="9">Lacks conserved residue(s) required for the propagation of feature annotation.</text>
</comment>
<dbReference type="GO" id="GO:0005886">
    <property type="term" value="C:plasma membrane"/>
    <property type="evidence" value="ECO:0007669"/>
    <property type="project" value="UniProtKB-SubCell"/>
</dbReference>
<dbReference type="Proteomes" id="UP000322214">
    <property type="component" value="Chromosome"/>
</dbReference>
<dbReference type="PANTHER" id="PTHR30081:SF1">
    <property type="entry name" value="PROTEIN TRANSLOCASE SUBUNIT SECD"/>
    <property type="match status" value="1"/>
</dbReference>
<dbReference type="NCBIfam" id="TIGR01129">
    <property type="entry name" value="secD"/>
    <property type="match status" value="1"/>
</dbReference>
<dbReference type="NCBIfam" id="TIGR00916">
    <property type="entry name" value="2A0604s01"/>
    <property type="match status" value="1"/>
</dbReference>
<feature type="transmembrane region" description="Helical" evidence="9">
    <location>
        <begin position="628"/>
        <end position="649"/>
    </location>
</feature>
<dbReference type="KEGG" id="mff:MFFC18_35460"/>
<dbReference type="AlphaFoldDB" id="A0A5B9PEM3"/>
<feature type="transmembrane region" description="Helical" evidence="9">
    <location>
        <begin position="476"/>
        <end position="496"/>
    </location>
</feature>
<comment type="subunit">
    <text evidence="10">Forms a complex with SecD. Part of the essential Sec protein translocation apparatus which comprises SecA, SecYEG and auxiliary proteins SecDF. Other proteins may also be involved.</text>
</comment>
<comment type="similarity">
    <text evidence="10">Belongs to the SecD/SecF family. SecF subfamily.</text>
</comment>
<evidence type="ECO:0000256" key="9">
    <source>
        <dbReference type="HAMAP-Rule" id="MF_01463"/>
    </source>
</evidence>
<keyword evidence="3 9" id="KW-1003">Cell membrane</keyword>
<feature type="domain" description="SecDF P1 head subdomain" evidence="13">
    <location>
        <begin position="327"/>
        <end position="428"/>
    </location>
</feature>
<keyword evidence="15" id="KW-1185">Reference proteome</keyword>
<evidence type="ECO:0000256" key="7">
    <source>
        <dbReference type="ARBA" id="ARBA00023010"/>
    </source>
</evidence>
<keyword evidence="6 9" id="KW-1133">Transmembrane helix</keyword>
<dbReference type="NCBIfam" id="TIGR00966">
    <property type="entry name" value="transloc_SecF"/>
    <property type="match status" value="1"/>
</dbReference>
<organism evidence="14 15">
    <name type="scientific">Mariniblastus fucicola</name>
    <dbReference type="NCBI Taxonomy" id="980251"/>
    <lineage>
        <taxon>Bacteria</taxon>
        <taxon>Pseudomonadati</taxon>
        <taxon>Planctomycetota</taxon>
        <taxon>Planctomycetia</taxon>
        <taxon>Pirellulales</taxon>
        <taxon>Pirellulaceae</taxon>
        <taxon>Mariniblastus</taxon>
    </lineage>
</organism>
<keyword evidence="7 9" id="KW-0811">Translocation</keyword>
<evidence type="ECO:0000256" key="8">
    <source>
        <dbReference type="ARBA" id="ARBA00023136"/>
    </source>
</evidence>
<dbReference type="STRING" id="980251.GCA_001642875_04406"/>
<dbReference type="HAMAP" id="MF_01464_B">
    <property type="entry name" value="SecF_B"/>
    <property type="match status" value="1"/>
</dbReference>
<name>A0A5B9PEM3_9BACT</name>
<dbReference type="PANTHER" id="PTHR30081">
    <property type="entry name" value="PROTEIN-EXPORT MEMBRANE PROTEIN SEC"/>
    <property type="match status" value="1"/>
</dbReference>
<evidence type="ECO:0000256" key="10">
    <source>
        <dbReference type="HAMAP-Rule" id="MF_01464"/>
    </source>
</evidence>
<feature type="transmembrane region" description="Helical" evidence="9">
    <location>
        <begin position="1097"/>
        <end position="1127"/>
    </location>
</feature>
<feature type="domain" description="Protein export membrane protein SecD/SecF C-terminal" evidence="12">
    <location>
        <begin position="431"/>
        <end position="598"/>
    </location>
</feature>
<feature type="compositionally biased region" description="Acidic residues" evidence="11">
    <location>
        <begin position="808"/>
        <end position="829"/>
    </location>
</feature>
<feature type="domain" description="Protein export membrane protein SecD/SecF C-terminal" evidence="12">
    <location>
        <begin position="938"/>
        <end position="1129"/>
    </location>
</feature>
<sequence length="1148" mass="125621">MLRGTAVFPSPFFRTWNAEFIKHFSCSEIKRMSDSILATNLSGMINLLAQANTSDVAQKASGEVSFFQSGTFGFLLLLAVMFLGWFLAKSISSSLRLPEYRSRLMLAIMPIMLGGLLIYSGWPPRFGVDLRGGMNMVGSLNLAGFPEENRPKVQDIIDQLIKRVNPSGTMEIVIRPLGDDKIEVTIPDVTSAEADNIWQLLVSAGKLEFRIVGHGKFHEAEFNRAEEEAANGYRGKAILDEDGKKIAFWCPIARVELEPGQAVPAVIPYKYSPDSTQLFRDQNTGNIVSFRNMPLSRDQDLHGADFARYCEENGIRPQILMIEPRPDENVEGSHLAVVSRGTDNTTGRPIVQFETTAEGAGQLGMLTGMNEPTPGGDKRLLGIVIDDKLHSAPSINSRISKRGIIEGDFTVKEIDDLVLKLQSGKMKAALNKNPISKNFVESLLGQELRSKGIWAIGVSLLLVLIFMVFYYRFAGIVAAISLVLNIILILAIVMAIQQPLTLTGLAGLVLTVGMSVDANVLIFERIREEMDRGSTLRMAIRNGFDKARTTIVDANVTTLITAIVLYTVGTEQVKGFAVTLILGILISMFTAIFCSRIIFDIAERKRWLTKLSMTRILDKKKFDFLSKIGLTGVMSALFIGLGIAGMFLLGSKLLDHDLRGGSTIRVVFDQPQEIEEIRETLKNKDLEVKGEKIEFSVASFGGADQDPADKDRIFRVDSNLPAWEGGPESEKWVQLDELMTELFPGKLKLHKVDVLSGAGADVGSWKTQSPVRTASWRSAPAVASILAGPTMMLQDEGAAEPSISADPETTEPQDENAEQSEPSTDEEDDKPVLTGGDLPVDEDPEVGNGGGLSFTTETAVKIDPPILGKSLRSEIVESARRLEMELEDEQIVLISDAILEGENADGTVSDSWTIKLNVPQEKDGAAIINKWSEDLNAQPYFPTSSKVGSQIAESMRVNAALAIIFSLIGIIAYIWARFQNIAFGLAAVVALLHDVLVVLGMIALSHYVFDMLGFSFLGIDKFKISLEIIAALLTVIGYSLNDTIVVFDRIREVRGKRKQITSDMINTSISQTLSRTILTSVTTFVVVFILYCFGGEAIHGFAFSLVVGVIVGTYSSIFIASPALLWLMNTIGLSPEPVDDEKKIAGQV</sequence>
<dbReference type="Gene3D" id="3.30.70.3220">
    <property type="match status" value="1"/>
</dbReference>
<feature type="transmembrane region" description="Helical" evidence="9">
    <location>
        <begin position="957"/>
        <end position="976"/>
    </location>
</feature>
<dbReference type="SUPFAM" id="SSF82866">
    <property type="entry name" value="Multidrug efflux transporter AcrB transmembrane domain"/>
    <property type="match status" value="2"/>
</dbReference>
<evidence type="ECO:0000259" key="13">
    <source>
        <dbReference type="Pfam" id="PF22599"/>
    </source>
</evidence>
<dbReference type="Pfam" id="PF22599">
    <property type="entry name" value="SecDF_P1_head"/>
    <property type="match status" value="1"/>
</dbReference>
<evidence type="ECO:0000259" key="12">
    <source>
        <dbReference type="Pfam" id="PF02355"/>
    </source>
</evidence>
<dbReference type="GO" id="GO:0015450">
    <property type="term" value="F:protein-transporting ATPase activity"/>
    <property type="evidence" value="ECO:0007669"/>
    <property type="project" value="InterPro"/>
</dbReference>
<keyword evidence="8 9" id="KW-0472">Membrane</keyword>
<evidence type="ECO:0000256" key="3">
    <source>
        <dbReference type="ARBA" id="ARBA00022475"/>
    </source>
</evidence>
<dbReference type="InterPro" id="IPR055344">
    <property type="entry name" value="SecD_SecF_C_bact"/>
</dbReference>